<reference evidence="1" key="2">
    <citation type="submission" date="2022-10" db="EMBL/GenBank/DDBJ databases">
        <authorList>
            <consortium name="ENA_rothamsted_submissions"/>
            <consortium name="culmorum"/>
            <person name="King R."/>
        </authorList>
    </citation>
    <scope>NUCLEOTIDE SEQUENCE</scope>
</reference>
<protein>
    <submittedName>
        <fullName evidence="1">Uncharacterized protein</fullName>
    </submittedName>
</protein>
<organism evidence="1 2">
    <name type="scientific">Phaedon cochleariae</name>
    <name type="common">Mustard beetle</name>
    <dbReference type="NCBI Taxonomy" id="80249"/>
    <lineage>
        <taxon>Eukaryota</taxon>
        <taxon>Metazoa</taxon>
        <taxon>Ecdysozoa</taxon>
        <taxon>Arthropoda</taxon>
        <taxon>Hexapoda</taxon>
        <taxon>Insecta</taxon>
        <taxon>Pterygota</taxon>
        <taxon>Neoptera</taxon>
        <taxon>Endopterygota</taxon>
        <taxon>Coleoptera</taxon>
        <taxon>Polyphaga</taxon>
        <taxon>Cucujiformia</taxon>
        <taxon>Chrysomeloidea</taxon>
        <taxon>Chrysomelidae</taxon>
        <taxon>Chrysomelinae</taxon>
        <taxon>Chrysomelini</taxon>
        <taxon>Phaedon</taxon>
    </lineage>
</organism>
<dbReference type="Proteomes" id="UP001153737">
    <property type="component" value="Chromosome 13"/>
</dbReference>
<name>A0A9N9SE76_PHACE</name>
<sequence>MRKLYRKPTRPNRITRKFDPRTFLSREGRPTVAPTNKSITALYGQPLTLTMEFCANPRYTKVIWIAKDQKIYKPGDADECVIAYGITD</sequence>
<dbReference type="EMBL" id="OU896719">
    <property type="protein sequence ID" value="CAG9816226.1"/>
    <property type="molecule type" value="Genomic_DNA"/>
</dbReference>
<dbReference type="OrthoDB" id="9442762at2759"/>
<proteinExistence type="predicted"/>
<reference evidence="1" key="1">
    <citation type="submission" date="2022-01" db="EMBL/GenBank/DDBJ databases">
        <authorList>
            <person name="King R."/>
        </authorList>
    </citation>
    <scope>NUCLEOTIDE SEQUENCE</scope>
</reference>
<accession>A0A9N9SE76</accession>
<dbReference type="AlphaFoldDB" id="A0A9N9SE76"/>
<evidence type="ECO:0000313" key="2">
    <source>
        <dbReference type="Proteomes" id="UP001153737"/>
    </source>
</evidence>
<evidence type="ECO:0000313" key="1">
    <source>
        <dbReference type="EMBL" id="CAG9816226.1"/>
    </source>
</evidence>
<gene>
    <name evidence="1" type="ORF">PHAECO_LOCUS3581</name>
</gene>
<keyword evidence="2" id="KW-1185">Reference proteome</keyword>